<feature type="domain" description="AB hydrolase-1" evidence="1">
    <location>
        <begin position="31"/>
        <end position="271"/>
    </location>
</feature>
<dbReference type="PANTHER" id="PTHR43433:SF5">
    <property type="entry name" value="AB HYDROLASE-1 DOMAIN-CONTAINING PROTEIN"/>
    <property type="match status" value="1"/>
</dbReference>
<dbReference type="PANTHER" id="PTHR43433">
    <property type="entry name" value="HYDROLASE, ALPHA/BETA FOLD FAMILY PROTEIN"/>
    <property type="match status" value="1"/>
</dbReference>
<evidence type="ECO:0000259" key="1">
    <source>
        <dbReference type="Pfam" id="PF00561"/>
    </source>
</evidence>
<reference evidence="2 3" key="1">
    <citation type="submission" date="2020-08" db="EMBL/GenBank/DDBJ databases">
        <title>Genomic Encyclopedia of Type Strains, Phase IV (KMG-IV): sequencing the most valuable type-strain genomes for metagenomic binning, comparative biology and taxonomic classification.</title>
        <authorList>
            <person name="Goeker M."/>
        </authorList>
    </citation>
    <scope>NUCLEOTIDE SEQUENCE [LARGE SCALE GENOMIC DNA]</scope>
    <source>
        <strain evidence="2 3">DSM 44197</strain>
    </source>
</reference>
<dbReference type="SUPFAM" id="SSF53474">
    <property type="entry name" value="alpha/beta-Hydrolases"/>
    <property type="match status" value="1"/>
</dbReference>
<dbReference type="InterPro" id="IPR050471">
    <property type="entry name" value="AB_hydrolase"/>
</dbReference>
<comment type="caution">
    <text evidence="2">The sequence shown here is derived from an EMBL/GenBank/DDBJ whole genome shotgun (WGS) entry which is preliminary data.</text>
</comment>
<dbReference type="RefSeq" id="WP_182845870.1">
    <property type="nucleotide sequence ID" value="NZ_BAAALP010000056.1"/>
</dbReference>
<dbReference type="GO" id="GO:0046503">
    <property type="term" value="P:glycerolipid catabolic process"/>
    <property type="evidence" value="ECO:0007669"/>
    <property type="project" value="TreeGrafter"/>
</dbReference>
<gene>
    <name evidence="2" type="ORF">HNR61_005360</name>
</gene>
<organism evidence="2 3">
    <name type="scientific">Actinomadura namibiensis</name>
    <dbReference type="NCBI Taxonomy" id="182080"/>
    <lineage>
        <taxon>Bacteria</taxon>
        <taxon>Bacillati</taxon>
        <taxon>Actinomycetota</taxon>
        <taxon>Actinomycetes</taxon>
        <taxon>Streptosporangiales</taxon>
        <taxon>Thermomonosporaceae</taxon>
        <taxon>Actinomadura</taxon>
    </lineage>
</organism>
<dbReference type="Gene3D" id="3.40.50.1820">
    <property type="entry name" value="alpha/beta hydrolase"/>
    <property type="match status" value="1"/>
</dbReference>
<dbReference type="EMBL" id="JACJIA010000007">
    <property type="protein sequence ID" value="MBA8953707.1"/>
    <property type="molecule type" value="Genomic_DNA"/>
</dbReference>
<keyword evidence="3" id="KW-1185">Reference proteome</keyword>
<dbReference type="Proteomes" id="UP000572680">
    <property type="component" value="Unassembled WGS sequence"/>
</dbReference>
<dbReference type="InterPro" id="IPR000073">
    <property type="entry name" value="AB_hydrolase_1"/>
</dbReference>
<sequence>MGDERLVAVNGVELCTETFGEPDAPPVLLIGNSMLSWPDALCERLAGTPRHVIRYDLRDTGRSTTVDPDAPGYTLRDLVADAAGLLDALGLPSAHVAGFGVGGWIAQLLALDHPGRMTALTLVATRPNAPGPVDPDLPEHDAELMKSLMSAPKPDWSDRASVLAAMVERARRLAGTAGFDEAAARDLAGRIFDRTVVPAGVDAAKAHRSNQLGTVFAALDCGPRWRERLGGIGVPTVVVHGEDDPFFPVGNGEALAREIPGAELVRLPGTGQELPPRDWDAVVTVLARA</sequence>
<dbReference type="GO" id="GO:0004806">
    <property type="term" value="F:triacylglycerol lipase activity"/>
    <property type="evidence" value="ECO:0007669"/>
    <property type="project" value="TreeGrafter"/>
</dbReference>
<evidence type="ECO:0000313" key="3">
    <source>
        <dbReference type="Proteomes" id="UP000572680"/>
    </source>
</evidence>
<protein>
    <submittedName>
        <fullName evidence="2">Pimeloyl-ACP methyl ester carboxylesterase</fullName>
    </submittedName>
</protein>
<dbReference type="Pfam" id="PF00561">
    <property type="entry name" value="Abhydrolase_1"/>
    <property type="match status" value="1"/>
</dbReference>
<name>A0A7W3LT13_ACTNM</name>
<accession>A0A7W3LT13</accession>
<proteinExistence type="predicted"/>
<dbReference type="InterPro" id="IPR029058">
    <property type="entry name" value="AB_hydrolase_fold"/>
</dbReference>
<evidence type="ECO:0000313" key="2">
    <source>
        <dbReference type="EMBL" id="MBA8953707.1"/>
    </source>
</evidence>
<dbReference type="AlphaFoldDB" id="A0A7W3LT13"/>